<keyword evidence="1" id="KW-0732">Signal</keyword>
<dbReference type="Pfam" id="PF09699">
    <property type="entry name" value="Paired_CXXCH_1"/>
    <property type="match status" value="1"/>
</dbReference>
<keyword evidence="5" id="KW-1185">Reference proteome</keyword>
<dbReference type="GO" id="GO:0016491">
    <property type="term" value="F:oxidoreductase activity"/>
    <property type="evidence" value="ECO:0007669"/>
    <property type="project" value="TreeGrafter"/>
</dbReference>
<dbReference type="OrthoDB" id="9814800at2"/>
<dbReference type="InterPro" id="IPR010177">
    <property type="entry name" value="Paired_CXXCH_1"/>
</dbReference>
<evidence type="ECO:0000259" key="3">
    <source>
        <dbReference type="Pfam" id="PF09699"/>
    </source>
</evidence>
<evidence type="ECO:0000256" key="1">
    <source>
        <dbReference type="ARBA" id="ARBA00022729"/>
    </source>
</evidence>
<dbReference type="STRING" id="915471.SAMN05216201_102220"/>
<dbReference type="Proteomes" id="UP000242930">
    <property type="component" value="Unassembled WGS sequence"/>
</dbReference>
<dbReference type="InterPro" id="IPR011989">
    <property type="entry name" value="ARM-like"/>
</dbReference>
<dbReference type="RefSeq" id="WP_090306883.1">
    <property type="nucleotide sequence ID" value="NZ_FNZE01000002.1"/>
</dbReference>
<organism evidence="4 5">
    <name type="scientific">Pseudomonas linyingensis</name>
    <dbReference type="NCBI Taxonomy" id="915471"/>
    <lineage>
        <taxon>Bacteria</taxon>
        <taxon>Pseudomonadati</taxon>
        <taxon>Pseudomonadota</taxon>
        <taxon>Gammaproteobacteria</taxon>
        <taxon>Pseudomonadales</taxon>
        <taxon>Pseudomonadaceae</taxon>
        <taxon>Pseudomonas</taxon>
    </lineage>
</organism>
<dbReference type="Pfam" id="PF13181">
    <property type="entry name" value="TPR_8"/>
    <property type="match status" value="1"/>
</dbReference>
<reference evidence="5" key="1">
    <citation type="submission" date="2016-10" db="EMBL/GenBank/DDBJ databases">
        <authorList>
            <person name="Varghese N."/>
            <person name="Submissions S."/>
        </authorList>
    </citation>
    <scope>NUCLEOTIDE SEQUENCE [LARGE SCALE GENOMIC DNA]</scope>
    <source>
        <strain evidence="5">LMG 25967</strain>
    </source>
</reference>
<accession>A0A1H6TFC5</accession>
<dbReference type="SUPFAM" id="SSF48452">
    <property type="entry name" value="TPR-like"/>
    <property type="match status" value="1"/>
</dbReference>
<evidence type="ECO:0000313" key="5">
    <source>
        <dbReference type="Proteomes" id="UP000242930"/>
    </source>
</evidence>
<dbReference type="Gene3D" id="1.25.10.10">
    <property type="entry name" value="Leucine-rich Repeat Variant"/>
    <property type="match status" value="1"/>
</dbReference>
<dbReference type="SMART" id="SM00028">
    <property type="entry name" value="TPR"/>
    <property type="match status" value="5"/>
</dbReference>
<evidence type="ECO:0000256" key="2">
    <source>
        <dbReference type="PROSITE-ProRule" id="PRU00339"/>
    </source>
</evidence>
<gene>
    <name evidence="4" type="ORF">SAMN05216201_102220</name>
</gene>
<evidence type="ECO:0000313" key="4">
    <source>
        <dbReference type="EMBL" id="SEI78783.1"/>
    </source>
</evidence>
<proteinExistence type="predicted"/>
<dbReference type="InterPro" id="IPR036280">
    <property type="entry name" value="Multihaem_cyt_sf"/>
</dbReference>
<dbReference type="Gene3D" id="1.10.1130.10">
    <property type="entry name" value="Flavocytochrome C3, Chain A"/>
    <property type="match status" value="2"/>
</dbReference>
<protein>
    <submittedName>
        <fullName evidence="4">Doubled CXXCH domain-containing protein</fullName>
    </submittedName>
</protein>
<dbReference type="SUPFAM" id="SSF48695">
    <property type="entry name" value="Multiheme cytochromes"/>
    <property type="match status" value="1"/>
</dbReference>
<dbReference type="InterPro" id="IPR019734">
    <property type="entry name" value="TPR_rpt"/>
</dbReference>
<dbReference type="SUPFAM" id="SSF48371">
    <property type="entry name" value="ARM repeat"/>
    <property type="match status" value="1"/>
</dbReference>
<dbReference type="PROSITE" id="PS50005">
    <property type="entry name" value="TPR"/>
    <property type="match status" value="1"/>
</dbReference>
<keyword evidence="2" id="KW-0802">TPR repeat</keyword>
<dbReference type="AlphaFoldDB" id="A0A1H6TFC5"/>
<dbReference type="EMBL" id="FNZE01000002">
    <property type="protein sequence ID" value="SEI78783.1"/>
    <property type="molecule type" value="Genomic_DNA"/>
</dbReference>
<feature type="repeat" description="TPR" evidence="2">
    <location>
        <begin position="722"/>
        <end position="755"/>
    </location>
</feature>
<dbReference type="Gene3D" id="1.25.40.10">
    <property type="entry name" value="Tetratricopeptide repeat domain"/>
    <property type="match status" value="2"/>
</dbReference>
<dbReference type="PANTHER" id="PTHR35038">
    <property type="entry name" value="DISSIMILATORY SULFITE REDUCTASE SIRA"/>
    <property type="match status" value="1"/>
</dbReference>
<dbReference type="PANTHER" id="PTHR35038:SF8">
    <property type="entry name" value="C-TYPE POLYHEME CYTOCHROME OMCC"/>
    <property type="match status" value="1"/>
</dbReference>
<feature type="domain" description="Doubled CXXCH motif" evidence="3">
    <location>
        <begin position="323"/>
        <end position="352"/>
    </location>
</feature>
<name>A0A1H6TFC5_9PSED</name>
<dbReference type="InterPro" id="IPR051829">
    <property type="entry name" value="Multiheme_Cytochr_ET"/>
</dbReference>
<sequence length="774" mass="84619">MRERTNPSSGRRERWLGLLLMLLPLLTLAAPQAPQPRLADGYVEQARCGACHADAAAAWAGSHHSWSLREATAGNVLGDFADAEYRDEAGVVMRFFRRGERFFVNAEGEDGRRADFAIAYTFGFDPLQQYLIERPGGRLQSLTVAWDSRPREAGGQRWFSLYPGQRFSPDDALHWTGRYQNWNAMCADCHSGNLQKGYDPAADSFRTTWSEMAVGCQSCHGPGERHIAWAERRGAQATAKLTAADMGLAVDFRGGGHGYEVEQCARCHSRRESLGVGSAPGRPLLDAMRPTTLSAGLYHADGQILDEVFEYGSFVQSRMFAMGVTCRDCHEPHSGRLRAEGNALCAGCHNPQGNPRFPSLQKKSYDDPSHHFHPAGSPGAQCANCHIPTRTYMVVDARRDHSFRVPRPDLDARSGAPDACTGCHQDRDAAWAAQAIEAKVGQPQRPSHHGEVFAAARRRDPQVIGELARLIEDRTRPAIVRASAVELAAGYGAPLLDSLQQALGDADAQVRMVAVRGLESLSAEQRLEHLTPLLDDPSLAVRDQAGHALADLRGALLADDVRARLDALLGDLERRLAANSDLPGARLNLAVLHERLGREADAEAGYRMALCQDARFAPARVNLAQLLAGQGRLDDTESLLRAGLALQPEGGALADQAYALGLLLAQRGQGAEAADWLRHAADAQPQRVRIHYNLGLLLGQLGRIDEASAALLRGLALAATDRDLLYALAHLNYRTGRYPLALDYSERLLRLQPQEAAYRRLHESILRESRQAAP</sequence>
<dbReference type="InterPro" id="IPR016024">
    <property type="entry name" value="ARM-type_fold"/>
</dbReference>
<dbReference type="InterPro" id="IPR011990">
    <property type="entry name" value="TPR-like_helical_dom_sf"/>
</dbReference>